<dbReference type="AlphaFoldDB" id="A0A2P2N1Q5"/>
<organism evidence="1">
    <name type="scientific">Rhizophora mucronata</name>
    <name type="common">Asiatic mangrove</name>
    <dbReference type="NCBI Taxonomy" id="61149"/>
    <lineage>
        <taxon>Eukaryota</taxon>
        <taxon>Viridiplantae</taxon>
        <taxon>Streptophyta</taxon>
        <taxon>Embryophyta</taxon>
        <taxon>Tracheophyta</taxon>
        <taxon>Spermatophyta</taxon>
        <taxon>Magnoliopsida</taxon>
        <taxon>eudicotyledons</taxon>
        <taxon>Gunneridae</taxon>
        <taxon>Pentapetalae</taxon>
        <taxon>rosids</taxon>
        <taxon>fabids</taxon>
        <taxon>Malpighiales</taxon>
        <taxon>Rhizophoraceae</taxon>
        <taxon>Rhizophora</taxon>
    </lineage>
</organism>
<accession>A0A2P2N1Q5</accession>
<protein>
    <submittedName>
        <fullName evidence="1">Uncharacterized protein</fullName>
    </submittedName>
</protein>
<dbReference type="EMBL" id="GGEC01055921">
    <property type="protein sequence ID" value="MBX36405.1"/>
    <property type="molecule type" value="Transcribed_RNA"/>
</dbReference>
<evidence type="ECO:0000313" key="1">
    <source>
        <dbReference type="EMBL" id="MBX36405.1"/>
    </source>
</evidence>
<proteinExistence type="predicted"/>
<name>A0A2P2N1Q5_RHIMU</name>
<reference evidence="1" key="1">
    <citation type="submission" date="2018-02" db="EMBL/GenBank/DDBJ databases">
        <title>Rhizophora mucronata_Transcriptome.</title>
        <authorList>
            <person name="Meera S.P."/>
            <person name="Sreeshan A."/>
            <person name="Augustine A."/>
        </authorList>
    </citation>
    <scope>NUCLEOTIDE SEQUENCE</scope>
    <source>
        <tissue evidence="1">Leaf</tissue>
    </source>
</reference>
<sequence length="30" mass="3454">MLLYDSFIISVCTFCSLIKQSMNHELKSTT</sequence>